<dbReference type="Proteomes" id="UP000032427">
    <property type="component" value="Chromosome 1"/>
</dbReference>
<organism evidence="4 5">
    <name type="scientific">Aliivibrio wodanis</name>
    <dbReference type="NCBI Taxonomy" id="80852"/>
    <lineage>
        <taxon>Bacteria</taxon>
        <taxon>Pseudomonadati</taxon>
        <taxon>Pseudomonadota</taxon>
        <taxon>Gammaproteobacteria</taxon>
        <taxon>Vibrionales</taxon>
        <taxon>Vibrionaceae</taxon>
        <taxon>Aliivibrio</taxon>
    </lineage>
</organism>
<dbReference type="Pfam" id="PF02613">
    <property type="entry name" value="Nitrate_red_del"/>
    <property type="match status" value="1"/>
</dbReference>
<reference evidence="5" key="1">
    <citation type="submission" date="2014-09" db="EMBL/GenBank/DDBJ databases">
        <authorList>
            <person name="Hjerde E."/>
        </authorList>
    </citation>
    <scope>NUCLEOTIDE SEQUENCE [LARGE SCALE GENOMIC DNA]</scope>
    <source>
        <strain evidence="5">06/09/139</strain>
    </source>
</reference>
<keyword evidence="1 3" id="KW-0963">Cytoplasm</keyword>
<proteinExistence type="inferred from homology"/>
<dbReference type="STRING" id="80852.AWOD_I_1666"/>
<keyword evidence="5" id="KW-1185">Reference proteome</keyword>
<dbReference type="AlphaFoldDB" id="A0A090ITQ0"/>
<dbReference type="InterPro" id="IPR020945">
    <property type="entry name" value="DMSO/NO3_reduct_chaperone"/>
</dbReference>
<evidence type="ECO:0000256" key="3">
    <source>
        <dbReference type="HAMAP-Rule" id="MF_01150"/>
    </source>
</evidence>
<dbReference type="InterPro" id="IPR036386">
    <property type="entry name" value="HscB_C_sf"/>
</dbReference>
<dbReference type="GeneID" id="28541228"/>
<protein>
    <recommendedName>
        <fullName evidence="3">Chaperone protein TorD</fullName>
    </recommendedName>
</protein>
<dbReference type="EMBL" id="LN554846">
    <property type="protein sequence ID" value="CED71735.1"/>
    <property type="molecule type" value="Genomic_DNA"/>
</dbReference>
<name>A0A090ITQ0_9GAMM</name>
<dbReference type="GO" id="GO:0051259">
    <property type="term" value="P:protein complex oligomerization"/>
    <property type="evidence" value="ECO:0007669"/>
    <property type="project" value="InterPro"/>
</dbReference>
<dbReference type="PANTHER" id="PTHR34227">
    <property type="entry name" value="CHAPERONE PROTEIN YCDY"/>
    <property type="match status" value="1"/>
</dbReference>
<comment type="function">
    <text evidence="3">Involved in the biogenesis of TorA. Acts on TorA before the insertion of the molybdenum cofactor and, as a result, probably favors a conformation of the apoenzyme that is competent for acquiring the cofactor.</text>
</comment>
<dbReference type="InterPro" id="IPR050289">
    <property type="entry name" value="TorD/DmsD_chaperones"/>
</dbReference>
<comment type="similarity">
    <text evidence="3">Belongs to the TorD/DmsD family. TorD subfamily.</text>
</comment>
<dbReference type="Gene3D" id="1.20.120.1820">
    <property type="match status" value="1"/>
</dbReference>
<comment type="subcellular location">
    <subcellularLocation>
        <location evidence="3">Cytoplasm</location>
    </subcellularLocation>
</comment>
<dbReference type="HOGENOM" id="CLU_077650_4_0_6"/>
<dbReference type="HAMAP" id="MF_01150">
    <property type="entry name" value="TorD"/>
    <property type="match status" value="1"/>
</dbReference>
<gene>
    <name evidence="3 4" type="primary">torD</name>
    <name evidence="4" type="ORF">AWOD_I_1666</name>
</gene>
<accession>A0A090ITQ0</accession>
<keyword evidence="2 3" id="KW-0143">Chaperone</keyword>
<dbReference type="NCBIfam" id="NF003442">
    <property type="entry name" value="PRK04976.1"/>
    <property type="match status" value="1"/>
</dbReference>
<evidence type="ECO:0000313" key="4">
    <source>
        <dbReference type="EMBL" id="CED71735.1"/>
    </source>
</evidence>
<dbReference type="KEGG" id="awd:AWOD_I_1666"/>
<dbReference type="PANTHER" id="PTHR34227:SF11">
    <property type="entry name" value="CHAPERONE PROTEIN TORD"/>
    <property type="match status" value="1"/>
</dbReference>
<dbReference type="InterPro" id="IPR023069">
    <property type="entry name" value="Chaperone_TorD"/>
</dbReference>
<dbReference type="GO" id="GO:0005737">
    <property type="term" value="C:cytoplasm"/>
    <property type="evidence" value="ECO:0007669"/>
    <property type="project" value="UniProtKB-SubCell"/>
</dbReference>
<evidence type="ECO:0000313" key="5">
    <source>
        <dbReference type="Proteomes" id="UP000032427"/>
    </source>
</evidence>
<dbReference type="InterPro" id="IPR036411">
    <property type="entry name" value="TorD-like_sf"/>
</dbReference>
<sequence>MNDLTAFNEQRAEIYWWLSSLLASELTEEQIEQYNSFEIRTFLSNLAETPELTASVNTLIDKLNQLQTREGAQLELSADFCEAFLGSDKSSALPYASLYLDKSGLLNAKPAQDMRELLTKYNIAQKAEFNEPADHIAIELDFLGNLIVMTNQQSSEEDFELYMTAQQNFINEQLLSWTPRFSQICKERDEFGFYAAVTHFLVTFLQLDMLFLTGE</sequence>
<dbReference type="Gene3D" id="1.20.1280.20">
    <property type="entry name" value="HscB, C-terminal domain"/>
    <property type="match status" value="1"/>
</dbReference>
<dbReference type="OrthoDB" id="7849731at2"/>
<evidence type="ECO:0000256" key="1">
    <source>
        <dbReference type="ARBA" id="ARBA00022490"/>
    </source>
</evidence>
<dbReference type="PATRIC" id="fig|80852.17.peg.1717"/>
<dbReference type="GO" id="GO:0006457">
    <property type="term" value="P:protein folding"/>
    <property type="evidence" value="ECO:0007669"/>
    <property type="project" value="UniProtKB-UniRule"/>
</dbReference>
<dbReference type="SUPFAM" id="SSF89155">
    <property type="entry name" value="TorD-like"/>
    <property type="match status" value="1"/>
</dbReference>
<evidence type="ECO:0000256" key="2">
    <source>
        <dbReference type="ARBA" id="ARBA00023186"/>
    </source>
</evidence>